<evidence type="ECO:0000313" key="3">
    <source>
        <dbReference type="Proteomes" id="UP000005938"/>
    </source>
</evidence>
<dbReference type="GO" id="GO:0009166">
    <property type="term" value="P:nucleotide catabolic process"/>
    <property type="evidence" value="ECO:0007669"/>
    <property type="project" value="InterPro"/>
</dbReference>
<name>I0WFR0_9FLAO</name>
<protein>
    <submittedName>
        <fullName evidence="2">5'-nucleotidase</fullName>
    </submittedName>
</protein>
<dbReference type="InterPro" id="IPR008334">
    <property type="entry name" value="5'-Nucleotdase_C"/>
</dbReference>
<dbReference type="Pfam" id="PF02872">
    <property type="entry name" value="5_nucleotid_C"/>
    <property type="match status" value="1"/>
</dbReference>
<keyword evidence="3" id="KW-1185">Reference proteome</keyword>
<dbReference type="EMBL" id="AJJU01000006">
    <property type="protein sequence ID" value="EID75226.1"/>
    <property type="molecule type" value="Genomic_DNA"/>
</dbReference>
<organism evidence="2 3">
    <name type="scientific">Imtechella halotolerans K1</name>
    <dbReference type="NCBI Taxonomy" id="946077"/>
    <lineage>
        <taxon>Bacteria</taxon>
        <taxon>Pseudomonadati</taxon>
        <taxon>Bacteroidota</taxon>
        <taxon>Flavobacteriia</taxon>
        <taxon>Flavobacteriales</taxon>
        <taxon>Flavobacteriaceae</taxon>
        <taxon>Imtechella</taxon>
    </lineage>
</organism>
<dbReference type="Proteomes" id="UP000005938">
    <property type="component" value="Unassembled WGS sequence"/>
</dbReference>
<dbReference type="PANTHER" id="PTHR11575:SF24">
    <property type="entry name" value="5'-NUCLEOTIDASE"/>
    <property type="match status" value="1"/>
</dbReference>
<reference evidence="2 3" key="1">
    <citation type="journal article" date="2012" name="J. Bacteriol.">
        <title>Genome Sequence of the Halotolerant Bacterium Imtechella halotolerans K1T.</title>
        <authorList>
            <person name="Kumar S."/>
            <person name="Vikram S."/>
            <person name="Subramanian S."/>
            <person name="Raghava G.P."/>
            <person name="Pinnaka A.K."/>
        </authorList>
    </citation>
    <scope>NUCLEOTIDE SEQUENCE [LARGE SCALE GENOMIC DNA]</scope>
    <source>
        <strain evidence="2 3">K1</strain>
    </source>
</reference>
<dbReference type="AlphaFoldDB" id="I0WFR0"/>
<accession>I0WFR0</accession>
<dbReference type="PANTHER" id="PTHR11575">
    <property type="entry name" value="5'-NUCLEOTIDASE-RELATED"/>
    <property type="match status" value="1"/>
</dbReference>
<gene>
    <name evidence="2" type="ORF">W5A_06640</name>
</gene>
<proteinExistence type="predicted"/>
<dbReference type="RefSeq" id="WP_008238708.1">
    <property type="nucleotide sequence ID" value="NZ_AJJU01000006.1"/>
</dbReference>
<evidence type="ECO:0000313" key="2">
    <source>
        <dbReference type="EMBL" id="EID75226.1"/>
    </source>
</evidence>
<dbReference type="PRINTS" id="PR01607">
    <property type="entry name" value="APYRASEFAMLY"/>
</dbReference>
<comment type="caution">
    <text evidence="2">The sequence shown here is derived from an EMBL/GenBank/DDBJ whole genome shotgun (WGS) entry which is preliminary data.</text>
</comment>
<dbReference type="InterPro" id="IPR006179">
    <property type="entry name" value="5_nucleotidase/apyrase"/>
</dbReference>
<evidence type="ECO:0000259" key="1">
    <source>
        <dbReference type="Pfam" id="PF02872"/>
    </source>
</evidence>
<sequence length="253" mass="28733">MKIKHFVIFITFSLFWSCSETPKHIHRIEGTQLNVNDSLSENQQIEDFVKPYRDHIDKDLAKVLAHNPSTLTKTDTPYNTALGNLMADAVYQMTNPIYKNRTGREIDFVILNNGGIRSSLPKGDVTTRSAFELMPFENMVVVVEISGDRMQELAQYLIKGKTAHPLSNQFQLHFNKDESISTFTVKGKPIIAEQTYHIATTDYLMNGGDHMNFFSNPVSVTETDYLLRNLLIDYFTAIDTISAVSDNRFGPNN</sequence>
<dbReference type="OrthoDB" id="4762412at2"/>
<dbReference type="SUPFAM" id="SSF55816">
    <property type="entry name" value="5'-nucleotidase (syn. UDP-sugar hydrolase), C-terminal domain"/>
    <property type="match status" value="1"/>
</dbReference>
<dbReference type="Gene3D" id="3.90.780.10">
    <property type="entry name" value="5'-Nucleotidase, C-terminal domain"/>
    <property type="match status" value="1"/>
</dbReference>
<dbReference type="eggNOG" id="COG0737">
    <property type="taxonomic scope" value="Bacteria"/>
</dbReference>
<dbReference type="InterPro" id="IPR036907">
    <property type="entry name" value="5'-Nucleotdase_C_sf"/>
</dbReference>
<dbReference type="STRING" id="946077.W5A_06640"/>
<feature type="domain" description="5'-Nucleotidase C-terminal" evidence="1">
    <location>
        <begin position="79"/>
        <end position="214"/>
    </location>
</feature>
<dbReference type="GO" id="GO:0016787">
    <property type="term" value="F:hydrolase activity"/>
    <property type="evidence" value="ECO:0007669"/>
    <property type="project" value="InterPro"/>
</dbReference>